<keyword evidence="10" id="KW-1185">Reference proteome</keyword>
<dbReference type="PANTHER" id="PTHR33653">
    <property type="entry name" value="RIBONUCLEASE VAPC2"/>
    <property type="match status" value="1"/>
</dbReference>
<dbReference type="Gene3D" id="3.40.50.1010">
    <property type="entry name" value="5'-nuclease"/>
    <property type="match status" value="1"/>
</dbReference>
<keyword evidence="2" id="KW-1277">Toxin-antitoxin system</keyword>
<evidence type="ECO:0000256" key="6">
    <source>
        <dbReference type="ARBA" id="ARBA00022842"/>
    </source>
</evidence>
<comment type="caution">
    <text evidence="9">The sequence shown here is derived from an EMBL/GenBank/DDBJ whole genome shotgun (WGS) entry which is preliminary data.</text>
</comment>
<dbReference type="CDD" id="cd18738">
    <property type="entry name" value="PIN_VapC4-5_FitB-like"/>
    <property type="match status" value="1"/>
</dbReference>
<keyword evidence="3" id="KW-0540">Nuclease</keyword>
<dbReference type="RefSeq" id="WP_345262817.1">
    <property type="nucleotide sequence ID" value="NZ_BAABHB010000001.1"/>
</dbReference>
<evidence type="ECO:0000256" key="2">
    <source>
        <dbReference type="ARBA" id="ARBA00022649"/>
    </source>
</evidence>
<dbReference type="PANTHER" id="PTHR33653:SF1">
    <property type="entry name" value="RIBONUCLEASE VAPC2"/>
    <property type="match status" value="1"/>
</dbReference>
<accession>A0ABP8JR89</accession>
<organism evidence="9 10">
    <name type="scientific">Nibrella viscosa</name>
    <dbReference type="NCBI Taxonomy" id="1084524"/>
    <lineage>
        <taxon>Bacteria</taxon>
        <taxon>Pseudomonadati</taxon>
        <taxon>Bacteroidota</taxon>
        <taxon>Cytophagia</taxon>
        <taxon>Cytophagales</taxon>
        <taxon>Spirosomataceae</taxon>
        <taxon>Nibrella</taxon>
    </lineage>
</organism>
<keyword evidence="4" id="KW-0479">Metal-binding</keyword>
<dbReference type="InterPro" id="IPR050556">
    <property type="entry name" value="Type_II_TA_system_RNase"/>
</dbReference>
<sequence>MAARYLLDTSAIGKSFLKEFSANGLAFMQTIFDTEINYSVIVRIELLSFQPETTLQTQQISDIISAGYEFPLTEAVIERTIKIRRGIRIRLPDAVIAATAMVYNLTLVADNDKDYKRVSGLKYINPATL</sequence>
<comment type="similarity">
    <text evidence="7">Belongs to the PINc/VapC protein family.</text>
</comment>
<evidence type="ECO:0000313" key="10">
    <source>
        <dbReference type="Proteomes" id="UP001500936"/>
    </source>
</evidence>
<reference evidence="10" key="1">
    <citation type="journal article" date="2019" name="Int. J. Syst. Evol. Microbiol.">
        <title>The Global Catalogue of Microorganisms (GCM) 10K type strain sequencing project: providing services to taxonomists for standard genome sequencing and annotation.</title>
        <authorList>
            <consortium name="The Broad Institute Genomics Platform"/>
            <consortium name="The Broad Institute Genome Sequencing Center for Infectious Disease"/>
            <person name="Wu L."/>
            <person name="Ma J."/>
        </authorList>
    </citation>
    <scope>NUCLEOTIDE SEQUENCE [LARGE SCALE GENOMIC DNA]</scope>
    <source>
        <strain evidence="10">JCM 17925</strain>
    </source>
</reference>
<evidence type="ECO:0000256" key="1">
    <source>
        <dbReference type="ARBA" id="ARBA00001946"/>
    </source>
</evidence>
<dbReference type="Proteomes" id="UP001500936">
    <property type="component" value="Unassembled WGS sequence"/>
</dbReference>
<dbReference type="Pfam" id="PF01850">
    <property type="entry name" value="PIN"/>
    <property type="match status" value="1"/>
</dbReference>
<evidence type="ECO:0000256" key="7">
    <source>
        <dbReference type="ARBA" id="ARBA00038093"/>
    </source>
</evidence>
<dbReference type="EMBL" id="BAABHB010000001">
    <property type="protein sequence ID" value="GAA4394771.1"/>
    <property type="molecule type" value="Genomic_DNA"/>
</dbReference>
<name>A0ABP8JR89_9BACT</name>
<keyword evidence="5" id="KW-0378">Hydrolase</keyword>
<dbReference type="InterPro" id="IPR029060">
    <property type="entry name" value="PIN-like_dom_sf"/>
</dbReference>
<keyword evidence="6" id="KW-0460">Magnesium</keyword>
<evidence type="ECO:0000259" key="8">
    <source>
        <dbReference type="Pfam" id="PF01850"/>
    </source>
</evidence>
<proteinExistence type="inferred from homology"/>
<gene>
    <name evidence="9" type="ORF">GCM10023187_00930</name>
</gene>
<protein>
    <recommendedName>
        <fullName evidence="8">PIN domain-containing protein</fullName>
    </recommendedName>
</protein>
<dbReference type="SUPFAM" id="SSF88723">
    <property type="entry name" value="PIN domain-like"/>
    <property type="match status" value="1"/>
</dbReference>
<dbReference type="InterPro" id="IPR002716">
    <property type="entry name" value="PIN_dom"/>
</dbReference>
<evidence type="ECO:0000256" key="3">
    <source>
        <dbReference type="ARBA" id="ARBA00022722"/>
    </source>
</evidence>
<comment type="cofactor">
    <cofactor evidence="1">
        <name>Mg(2+)</name>
        <dbReference type="ChEBI" id="CHEBI:18420"/>
    </cofactor>
</comment>
<evidence type="ECO:0000256" key="5">
    <source>
        <dbReference type="ARBA" id="ARBA00022801"/>
    </source>
</evidence>
<feature type="domain" description="PIN" evidence="8">
    <location>
        <begin position="5"/>
        <end position="120"/>
    </location>
</feature>
<evidence type="ECO:0000256" key="4">
    <source>
        <dbReference type="ARBA" id="ARBA00022723"/>
    </source>
</evidence>
<evidence type="ECO:0000313" key="9">
    <source>
        <dbReference type="EMBL" id="GAA4394771.1"/>
    </source>
</evidence>